<evidence type="ECO:0000256" key="6">
    <source>
        <dbReference type="SAM" id="Phobius"/>
    </source>
</evidence>
<feature type="transmembrane region" description="Helical" evidence="6">
    <location>
        <begin position="385"/>
        <end position="403"/>
    </location>
</feature>
<feature type="transmembrane region" description="Helical" evidence="6">
    <location>
        <begin position="446"/>
        <end position="467"/>
    </location>
</feature>
<evidence type="ECO:0000256" key="3">
    <source>
        <dbReference type="ARBA" id="ARBA00022692"/>
    </source>
</evidence>
<keyword evidence="4 6" id="KW-1133">Transmembrane helix</keyword>
<keyword evidence="3 6" id="KW-0812">Transmembrane</keyword>
<gene>
    <name evidence="8" type="ORF">TrLO_g15653</name>
</gene>
<dbReference type="InterPro" id="IPR036259">
    <property type="entry name" value="MFS_trans_sf"/>
</dbReference>
<keyword evidence="9" id="KW-1185">Reference proteome</keyword>
<dbReference type="GO" id="GO:0022857">
    <property type="term" value="F:transmembrane transporter activity"/>
    <property type="evidence" value="ECO:0007669"/>
    <property type="project" value="InterPro"/>
</dbReference>
<evidence type="ECO:0000256" key="1">
    <source>
        <dbReference type="ARBA" id="ARBA00004127"/>
    </source>
</evidence>
<feature type="transmembrane region" description="Helical" evidence="6">
    <location>
        <begin position="346"/>
        <end position="365"/>
    </location>
</feature>
<dbReference type="PROSITE" id="PS50850">
    <property type="entry name" value="MFS"/>
    <property type="match status" value="1"/>
</dbReference>
<dbReference type="InterPro" id="IPR011701">
    <property type="entry name" value="MFS"/>
</dbReference>
<dbReference type="EMBL" id="BRXW01000736">
    <property type="protein sequence ID" value="GMH75820.1"/>
    <property type="molecule type" value="Genomic_DNA"/>
</dbReference>
<feature type="transmembrane region" description="Helical" evidence="6">
    <location>
        <begin position="131"/>
        <end position="151"/>
    </location>
</feature>
<protein>
    <recommendedName>
        <fullName evidence="7">Major facilitator superfamily (MFS) profile domain-containing protein</fullName>
    </recommendedName>
</protein>
<dbReference type="Gene3D" id="1.20.1250.20">
    <property type="entry name" value="MFS general substrate transporter like domains"/>
    <property type="match status" value="1"/>
</dbReference>
<sequence length="538" mass="58212">MFGFGKKDNKLKVVKPKVLINTPDTSGPDSGLKQNLGMFSDAASPGTSWKFDKQAGKAKVNLKGEMEIEATRKETSETTGLLSSTPSETYTRDWPSFLIICFVILIGDTARGVMFPTLYPLNLSLHGGRITQGYCVAAFSFGRVIMSPYLGRMSEIEGYRSTLKISLSMLLCGTVLYACAGTPLITDFLNEKIHYLTGLTLLVFAQIVMGLGSGTLGVTRAYVAECTSRKERTKWLSWLTAVQYTGFTVMPVVGALICNSVKEGGWIEGGRSWCGGLFVLNEFTMPGNFMTLVAGLTLALLVTIFKDKKRAKKGVKKEIEVASGKADGPIDWSEEIVLFGLTRFDATVLGCMLLNVATKGSIAVYETLTVNFATSHFVSMDSERAGYVVSSCGAMGVVALLFMGQIGRVLTDTQMITYGMITMIIGTGLLVHFGDHSHFGTFRFESAVFLLYSVGYPIGHTAVIGIFSKIVGKRPQGALLGYFASAGSVARMFFPIFSGYVAQFLGNSVMFCVLIGVLGVATGIVVVHRETLRRLSTE</sequence>
<evidence type="ECO:0000313" key="8">
    <source>
        <dbReference type="EMBL" id="GMH75820.1"/>
    </source>
</evidence>
<feature type="transmembrane region" description="Helical" evidence="6">
    <location>
        <begin position="163"/>
        <end position="186"/>
    </location>
</feature>
<feature type="transmembrane region" description="Helical" evidence="6">
    <location>
        <begin position="479"/>
        <end position="502"/>
    </location>
</feature>
<feature type="transmembrane region" description="Helical" evidence="6">
    <location>
        <begin position="97"/>
        <end position="119"/>
    </location>
</feature>
<dbReference type="GO" id="GO:0012505">
    <property type="term" value="C:endomembrane system"/>
    <property type="evidence" value="ECO:0007669"/>
    <property type="project" value="UniProtKB-SubCell"/>
</dbReference>
<feature type="transmembrane region" description="Helical" evidence="6">
    <location>
        <begin position="235"/>
        <end position="257"/>
    </location>
</feature>
<feature type="domain" description="Major facilitator superfamily (MFS) profile" evidence="7">
    <location>
        <begin position="96"/>
        <end position="531"/>
    </location>
</feature>
<evidence type="ECO:0000259" key="7">
    <source>
        <dbReference type="PROSITE" id="PS50850"/>
    </source>
</evidence>
<feature type="transmembrane region" description="Helical" evidence="6">
    <location>
        <begin position="198"/>
        <end position="223"/>
    </location>
</feature>
<dbReference type="InterPro" id="IPR051068">
    <property type="entry name" value="MFS_Domain-Containing_Protein"/>
</dbReference>
<evidence type="ECO:0000256" key="5">
    <source>
        <dbReference type="ARBA" id="ARBA00023136"/>
    </source>
</evidence>
<keyword evidence="2" id="KW-0813">Transport</keyword>
<reference evidence="9" key="1">
    <citation type="journal article" date="2023" name="Commun. Biol.">
        <title>Genome analysis of Parmales, the sister group of diatoms, reveals the evolutionary specialization of diatoms from phago-mixotrophs to photoautotrophs.</title>
        <authorList>
            <person name="Ban H."/>
            <person name="Sato S."/>
            <person name="Yoshikawa S."/>
            <person name="Yamada K."/>
            <person name="Nakamura Y."/>
            <person name="Ichinomiya M."/>
            <person name="Sato N."/>
            <person name="Blanc-Mathieu R."/>
            <person name="Endo H."/>
            <person name="Kuwata A."/>
            <person name="Ogata H."/>
        </authorList>
    </citation>
    <scope>NUCLEOTIDE SEQUENCE [LARGE SCALE GENOMIC DNA]</scope>
    <source>
        <strain evidence="9">NIES 3700</strain>
    </source>
</reference>
<evidence type="ECO:0000256" key="4">
    <source>
        <dbReference type="ARBA" id="ARBA00022989"/>
    </source>
</evidence>
<comment type="subcellular location">
    <subcellularLocation>
        <location evidence="1">Endomembrane system</location>
        <topology evidence="1">Multi-pass membrane protein</topology>
    </subcellularLocation>
</comment>
<proteinExistence type="predicted"/>
<feature type="transmembrane region" description="Helical" evidence="6">
    <location>
        <begin position="415"/>
        <end position="434"/>
    </location>
</feature>
<dbReference type="AlphaFoldDB" id="A0A9W7AXP5"/>
<dbReference type="Proteomes" id="UP001165122">
    <property type="component" value="Unassembled WGS sequence"/>
</dbReference>
<organism evidence="8 9">
    <name type="scientific">Triparma laevis f. longispina</name>
    <dbReference type="NCBI Taxonomy" id="1714387"/>
    <lineage>
        <taxon>Eukaryota</taxon>
        <taxon>Sar</taxon>
        <taxon>Stramenopiles</taxon>
        <taxon>Ochrophyta</taxon>
        <taxon>Bolidophyceae</taxon>
        <taxon>Parmales</taxon>
        <taxon>Triparmaceae</taxon>
        <taxon>Triparma</taxon>
    </lineage>
</organism>
<comment type="caution">
    <text evidence="8">The sequence shown here is derived from an EMBL/GenBank/DDBJ whole genome shotgun (WGS) entry which is preliminary data.</text>
</comment>
<feature type="transmembrane region" description="Helical" evidence="6">
    <location>
        <begin position="508"/>
        <end position="527"/>
    </location>
</feature>
<evidence type="ECO:0000313" key="9">
    <source>
        <dbReference type="Proteomes" id="UP001165122"/>
    </source>
</evidence>
<name>A0A9W7AXP5_9STRA</name>
<keyword evidence="5 6" id="KW-0472">Membrane</keyword>
<dbReference type="Pfam" id="PF07690">
    <property type="entry name" value="MFS_1"/>
    <property type="match status" value="1"/>
</dbReference>
<dbReference type="OrthoDB" id="370281at2759"/>
<dbReference type="InterPro" id="IPR020846">
    <property type="entry name" value="MFS_dom"/>
</dbReference>
<feature type="transmembrane region" description="Helical" evidence="6">
    <location>
        <begin position="287"/>
        <end position="305"/>
    </location>
</feature>
<dbReference type="SUPFAM" id="SSF103473">
    <property type="entry name" value="MFS general substrate transporter"/>
    <property type="match status" value="1"/>
</dbReference>
<dbReference type="PANTHER" id="PTHR23510">
    <property type="entry name" value="INNER MEMBRANE TRANSPORT PROTEIN YAJR"/>
    <property type="match status" value="1"/>
</dbReference>
<accession>A0A9W7AXP5</accession>
<dbReference type="PANTHER" id="PTHR23510:SF3">
    <property type="entry name" value="MAJOR FACILITATOR SUPERFAMILY DOMAIN-CONTAINING PROTEIN 8"/>
    <property type="match status" value="1"/>
</dbReference>
<evidence type="ECO:0000256" key="2">
    <source>
        <dbReference type="ARBA" id="ARBA00022448"/>
    </source>
</evidence>